<evidence type="ECO:0000313" key="2">
    <source>
        <dbReference type="Proteomes" id="UP000430508"/>
    </source>
</evidence>
<reference evidence="1 2" key="1">
    <citation type="submission" date="2019-12" db="EMBL/GenBank/DDBJ databases">
        <title>Sequence classification of anaerobic respiratory reductive dehalogenases: First we see many, then we see few.</title>
        <authorList>
            <person name="Molenda O."/>
            <person name="Puentes Jacome L.A."/>
            <person name="Cao X."/>
            <person name="Nesbo C.L."/>
            <person name="Tang S."/>
            <person name="Morson N."/>
            <person name="Patron J."/>
            <person name="Lomheim L."/>
            <person name="Wishart D.S."/>
            <person name="Edwards E.A."/>
        </authorList>
    </citation>
    <scope>NUCLEOTIDE SEQUENCE [LARGE SCALE GENOMIC DNA]</scope>
    <source>
        <strain evidence="1 2">12DCA</strain>
    </source>
</reference>
<sequence length="86" mass="9900">MKTVMKPIEVIASFKVDGMSTPLKFRIQEQDSPTIIKVEHVCFRSEDKLAGNKMITFQCQSTINGLLKVFELKFEPSTGKWFLFKI</sequence>
<accession>A0A857DFW6</accession>
<gene>
    <name evidence="1" type="ORF">GQ588_02515</name>
</gene>
<protein>
    <submittedName>
        <fullName evidence="1">Uncharacterized protein</fullName>
    </submittedName>
</protein>
<dbReference type="EMBL" id="CP046996">
    <property type="protein sequence ID" value="QGZ99600.1"/>
    <property type="molecule type" value="Genomic_DNA"/>
</dbReference>
<dbReference type="AlphaFoldDB" id="A0A857DFW6"/>
<dbReference type="RefSeq" id="WP_025205188.1">
    <property type="nucleotide sequence ID" value="NZ_CP046996.1"/>
</dbReference>
<proteinExistence type="predicted"/>
<name>A0A857DFW6_9FIRM</name>
<dbReference type="Proteomes" id="UP000430508">
    <property type="component" value="Chromosome"/>
</dbReference>
<organism evidence="1 2">
    <name type="scientific">Dehalobacter restrictus</name>
    <dbReference type="NCBI Taxonomy" id="55583"/>
    <lineage>
        <taxon>Bacteria</taxon>
        <taxon>Bacillati</taxon>
        <taxon>Bacillota</taxon>
        <taxon>Clostridia</taxon>
        <taxon>Eubacteriales</taxon>
        <taxon>Desulfitobacteriaceae</taxon>
        <taxon>Dehalobacter</taxon>
    </lineage>
</organism>
<evidence type="ECO:0000313" key="1">
    <source>
        <dbReference type="EMBL" id="QGZ99600.1"/>
    </source>
</evidence>